<evidence type="ECO:0000256" key="8">
    <source>
        <dbReference type="ARBA" id="ARBA00022989"/>
    </source>
</evidence>
<evidence type="ECO:0000256" key="7">
    <source>
        <dbReference type="ARBA" id="ARBA00022692"/>
    </source>
</evidence>
<comment type="subcellular location">
    <subcellularLocation>
        <location evidence="1">Cell inner membrane</location>
        <topology evidence="1">Multi-pass membrane protein</topology>
    </subcellularLocation>
    <subcellularLocation>
        <location evidence="10">Cell membrane</location>
        <topology evidence="10">Multi-pass membrane protein</topology>
    </subcellularLocation>
</comment>
<dbReference type="PANTHER" id="PTHR30561">
    <property type="entry name" value="SMR FAMILY PROTON-DEPENDENT DRUG EFFLUX TRANSPORTER SUGE"/>
    <property type="match status" value="1"/>
</dbReference>
<keyword evidence="7 10" id="KW-0812">Transmembrane</keyword>
<evidence type="ECO:0000256" key="9">
    <source>
        <dbReference type="ARBA" id="ARBA00023136"/>
    </source>
</evidence>
<evidence type="ECO:0000256" key="4">
    <source>
        <dbReference type="ARBA" id="ARBA00022448"/>
    </source>
</evidence>
<dbReference type="Proteomes" id="UP000286908">
    <property type="component" value="Unassembled WGS sequence"/>
</dbReference>
<dbReference type="InterPro" id="IPR045324">
    <property type="entry name" value="Small_multidrug_res"/>
</dbReference>
<evidence type="ECO:0000256" key="11">
    <source>
        <dbReference type="SAM" id="Phobius"/>
    </source>
</evidence>
<dbReference type="PANTHER" id="PTHR30561:SF2">
    <property type="entry name" value="SPERMIDINE EXPORT PROTEIN MDTJ"/>
    <property type="match status" value="1"/>
</dbReference>
<dbReference type="GO" id="GO:0015297">
    <property type="term" value="F:antiporter activity"/>
    <property type="evidence" value="ECO:0007669"/>
    <property type="project" value="TreeGrafter"/>
</dbReference>
<dbReference type="OrthoDB" id="9808638at2"/>
<dbReference type="GO" id="GO:0005886">
    <property type="term" value="C:plasma membrane"/>
    <property type="evidence" value="ECO:0007669"/>
    <property type="project" value="UniProtKB-SubCell"/>
</dbReference>
<proteinExistence type="inferred from homology"/>
<sequence length="118" mass="12321">MNSVSKRSRTYRTAWLFLALAIIAEVTGTSFMADAARGGGYTGYIIMVAALAVSYFFLALSARTISVGVAYAIWEGAGLLLLTIIGITIFNESVSLTEAAGLIAAVIGIVCVALGENH</sequence>
<keyword evidence="9 11" id="KW-0472">Membrane</keyword>
<keyword evidence="6" id="KW-0997">Cell inner membrane</keyword>
<evidence type="ECO:0000256" key="2">
    <source>
        <dbReference type="ARBA" id="ARBA00011358"/>
    </source>
</evidence>
<evidence type="ECO:0000256" key="1">
    <source>
        <dbReference type="ARBA" id="ARBA00004429"/>
    </source>
</evidence>
<dbReference type="GO" id="GO:0015199">
    <property type="term" value="F:amino-acid betaine transmembrane transporter activity"/>
    <property type="evidence" value="ECO:0007669"/>
    <property type="project" value="TreeGrafter"/>
</dbReference>
<protein>
    <recommendedName>
        <fullName evidence="3">Spermidine export protein MdtJ</fullName>
    </recommendedName>
</protein>
<organism evidence="12 13">
    <name type="scientific">Morganella morganii</name>
    <name type="common">Proteus morganii</name>
    <dbReference type="NCBI Taxonomy" id="582"/>
    <lineage>
        <taxon>Bacteria</taxon>
        <taxon>Pseudomonadati</taxon>
        <taxon>Pseudomonadota</taxon>
        <taxon>Gammaproteobacteria</taxon>
        <taxon>Enterobacterales</taxon>
        <taxon>Morganellaceae</taxon>
        <taxon>Morganella</taxon>
    </lineage>
</organism>
<dbReference type="SUPFAM" id="SSF103481">
    <property type="entry name" value="Multidrug resistance efflux transporter EmrE"/>
    <property type="match status" value="1"/>
</dbReference>
<evidence type="ECO:0000313" key="13">
    <source>
        <dbReference type="Proteomes" id="UP000286908"/>
    </source>
</evidence>
<dbReference type="AlphaFoldDB" id="A0A433ZVP1"/>
<keyword evidence="8 11" id="KW-1133">Transmembrane helix</keyword>
<evidence type="ECO:0000256" key="3">
    <source>
        <dbReference type="ARBA" id="ARBA00021112"/>
    </source>
</evidence>
<feature type="transmembrane region" description="Helical" evidence="11">
    <location>
        <begin position="42"/>
        <end position="62"/>
    </location>
</feature>
<dbReference type="GO" id="GO:1903711">
    <property type="term" value="P:spermidine transmembrane transport"/>
    <property type="evidence" value="ECO:0007669"/>
    <property type="project" value="TreeGrafter"/>
</dbReference>
<gene>
    <name evidence="12" type="ORF">CKG00_07210</name>
</gene>
<keyword evidence="5" id="KW-1003">Cell membrane</keyword>
<keyword evidence="4" id="KW-0813">Transport</keyword>
<name>A0A433ZVP1_MORMO</name>
<feature type="transmembrane region" description="Helical" evidence="11">
    <location>
        <begin position="69"/>
        <end position="90"/>
    </location>
</feature>
<comment type="subunit">
    <text evidence="2">Forms a complex with MdtI.</text>
</comment>
<dbReference type="InterPro" id="IPR000390">
    <property type="entry name" value="Small_drug/metabolite_transptr"/>
</dbReference>
<dbReference type="Gene3D" id="1.10.3730.20">
    <property type="match status" value="1"/>
</dbReference>
<comment type="caution">
    <text evidence="12">The sequence shown here is derived from an EMBL/GenBank/DDBJ whole genome shotgun (WGS) entry which is preliminary data.</text>
</comment>
<dbReference type="GO" id="GO:0015220">
    <property type="term" value="F:choline transmembrane transporter activity"/>
    <property type="evidence" value="ECO:0007669"/>
    <property type="project" value="TreeGrafter"/>
</dbReference>
<feature type="transmembrane region" description="Helical" evidence="11">
    <location>
        <begin position="96"/>
        <end position="115"/>
    </location>
</feature>
<evidence type="ECO:0000256" key="5">
    <source>
        <dbReference type="ARBA" id="ARBA00022475"/>
    </source>
</evidence>
<dbReference type="Pfam" id="PF00893">
    <property type="entry name" value="Multi_Drug_Res"/>
    <property type="match status" value="1"/>
</dbReference>
<dbReference type="InterPro" id="IPR037185">
    <property type="entry name" value="EmrE-like"/>
</dbReference>
<evidence type="ECO:0000256" key="10">
    <source>
        <dbReference type="RuleBase" id="RU003942"/>
    </source>
</evidence>
<dbReference type="EMBL" id="NRQY01000001">
    <property type="protein sequence ID" value="RUT66200.1"/>
    <property type="molecule type" value="Genomic_DNA"/>
</dbReference>
<evidence type="ECO:0000313" key="12">
    <source>
        <dbReference type="EMBL" id="RUT66200.1"/>
    </source>
</evidence>
<reference evidence="12 13" key="1">
    <citation type="submission" date="2017-08" db="EMBL/GenBank/DDBJ databases">
        <title>Draft genome sequence of pheromone producing symbiont Morganella morganii, of the female New Zealand grass grub Costelytra giveni.</title>
        <authorList>
            <person name="Laugraud A."/>
            <person name="Young S.D."/>
            <person name="Hurst M.H."/>
        </authorList>
    </citation>
    <scope>NUCLEOTIDE SEQUENCE [LARGE SCALE GENOMIC DNA]</scope>
    <source>
        <strain evidence="12 13">MMsCG</strain>
    </source>
</reference>
<evidence type="ECO:0000256" key="6">
    <source>
        <dbReference type="ARBA" id="ARBA00022519"/>
    </source>
</evidence>
<accession>A0A433ZVP1</accession>
<comment type="similarity">
    <text evidence="10">Belongs to the drug/metabolite transporter (DMT) superfamily. Small multidrug resistance (SMR) (TC 2.A.7.1) family.</text>
</comment>
<dbReference type="GO" id="GO:0031460">
    <property type="term" value="P:glycine betaine transport"/>
    <property type="evidence" value="ECO:0007669"/>
    <property type="project" value="TreeGrafter"/>
</dbReference>